<dbReference type="OrthoDB" id="9814379at2"/>
<protein>
    <recommendedName>
        <fullName evidence="4">FG-GAP repeat protein</fullName>
    </recommendedName>
</protein>
<dbReference type="PATRIC" id="fig|745776.4.peg.2331"/>
<dbReference type="HOGENOM" id="CLU_955527_0_0_0"/>
<evidence type="ECO:0000256" key="1">
    <source>
        <dbReference type="SAM" id="SignalP"/>
    </source>
</evidence>
<gene>
    <name evidence="2" type="ordered locus">DGo_CA2272</name>
</gene>
<feature type="signal peptide" evidence="1">
    <location>
        <begin position="1"/>
        <end position="25"/>
    </location>
</feature>
<dbReference type="EMBL" id="CP002191">
    <property type="protein sequence ID" value="AFD26199.1"/>
    <property type="molecule type" value="Genomic_DNA"/>
</dbReference>
<sequence length="291" mass="30915">MRFLLESARRLLAGLLLGVTALAQQAPVPAPVPVLATTGGEPAYLLGGWQAGRWLTDAQLAPRLGGAATYRTWTRGQAGGTVRGARPRSLGEPCEKTLASDLRPAAPRGALRVYLPAGLRAVPRPVQVLPTDQPVYAEVLRADLRRRGIAQPQVRVTGLTRVDLDGDGTQEVLIEARYFQKEGLEGSAFSPPPTGQPGDYSLLLVRSVRGGQAVLSTLAGYVGPRQPWDSGSGEPMPLANLYRLAGVADLNGDGRMEIVTYGAYYEGQSFAVYEWTPAGGAKLRLETGCGV</sequence>
<dbReference type="SUPFAM" id="SSF69318">
    <property type="entry name" value="Integrin alpha N-terminal domain"/>
    <property type="match status" value="1"/>
</dbReference>
<evidence type="ECO:0008006" key="4">
    <source>
        <dbReference type="Google" id="ProtNLM"/>
    </source>
</evidence>
<evidence type="ECO:0000313" key="2">
    <source>
        <dbReference type="EMBL" id="AFD26199.1"/>
    </source>
</evidence>
<name>H8GZG1_DEIGI</name>
<keyword evidence="1" id="KW-0732">Signal</keyword>
<feature type="chain" id="PRO_5003613922" description="FG-GAP repeat protein" evidence="1">
    <location>
        <begin position="26"/>
        <end position="291"/>
    </location>
</feature>
<dbReference type="AlphaFoldDB" id="H8GZG1"/>
<keyword evidence="3" id="KW-1185">Reference proteome</keyword>
<dbReference type="InterPro" id="IPR028994">
    <property type="entry name" value="Integrin_alpha_N"/>
</dbReference>
<evidence type="ECO:0000313" key="3">
    <source>
        <dbReference type="Proteomes" id="UP000007575"/>
    </source>
</evidence>
<dbReference type="RefSeq" id="WP_014685682.1">
    <property type="nucleotide sequence ID" value="NC_017790.1"/>
</dbReference>
<reference evidence="2 3" key="1">
    <citation type="journal article" date="2012" name="PLoS ONE">
        <title>Genome sequence and transcriptome analysis of the radioresistant bacterium Deinococcus gobiensis: insights into the extreme environmental adaptations.</title>
        <authorList>
            <person name="Yuan M."/>
            <person name="Chen M."/>
            <person name="Zhang W."/>
            <person name="Lu W."/>
            <person name="Wang J."/>
            <person name="Yang M."/>
            <person name="Zhao P."/>
            <person name="Tang R."/>
            <person name="Li X."/>
            <person name="Hao Y."/>
            <person name="Zhou Z."/>
            <person name="Zhan Y."/>
            <person name="Yu H."/>
            <person name="Teng C."/>
            <person name="Yan Y."/>
            <person name="Ping S."/>
            <person name="Wang Y."/>
            <person name="Lin M."/>
        </authorList>
    </citation>
    <scope>NUCLEOTIDE SEQUENCE [LARGE SCALE GENOMIC DNA]</scope>
    <source>
        <strain evidence="2 3">I-0</strain>
    </source>
</reference>
<dbReference type="KEGG" id="dgo:DGo_CA2272"/>
<dbReference type="STRING" id="745776.DGo_CA2272"/>
<organism evidence="2 3">
    <name type="scientific">Deinococcus gobiensis (strain DSM 21396 / JCM 16679 / CGMCC 1.7299 / I-0)</name>
    <dbReference type="NCBI Taxonomy" id="745776"/>
    <lineage>
        <taxon>Bacteria</taxon>
        <taxon>Thermotogati</taxon>
        <taxon>Deinococcota</taxon>
        <taxon>Deinococci</taxon>
        <taxon>Deinococcales</taxon>
        <taxon>Deinococcaceae</taxon>
        <taxon>Deinococcus</taxon>
    </lineage>
</organism>
<accession>H8GZG1</accession>
<dbReference type="Proteomes" id="UP000007575">
    <property type="component" value="Chromosome"/>
</dbReference>
<proteinExistence type="predicted"/>